<protein>
    <submittedName>
        <fullName evidence="2">HEAT repeat domain-containing protein</fullName>
    </submittedName>
</protein>
<dbReference type="InterPro" id="IPR016024">
    <property type="entry name" value="ARM-type_fold"/>
</dbReference>
<dbReference type="InterPro" id="IPR011989">
    <property type="entry name" value="ARM-like"/>
</dbReference>
<gene>
    <name evidence="2" type="ORF">E6A44_006540</name>
</gene>
<accession>A0ABW9J7I4</accession>
<dbReference type="RefSeq" id="WP_138722344.1">
    <property type="nucleotide sequence ID" value="NZ_SSHJ02000005.1"/>
</dbReference>
<dbReference type="SUPFAM" id="SSF48371">
    <property type="entry name" value="ARM repeat"/>
    <property type="match status" value="1"/>
</dbReference>
<evidence type="ECO:0000313" key="3">
    <source>
        <dbReference type="Proteomes" id="UP001517247"/>
    </source>
</evidence>
<keyword evidence="1" id="KW-0472">Membrane</keyword>
<comment type="caution">
    <text evidence="2">The sequence shown here is derived from an EMBL/GenBank/DDBJ whole genome shotgun (WGS) entry which is preliminary data.</text>
</comment>
<keyword evidence="3" id="KW-1185">Reference proteome</keyword>
<evidence type="ECO:0000313" key="2">
    <source>
        <dbReference type="EMBL" id="MFN0255222.1"/>
    </source>
</evidence>
<feature type="transmembrane region" description="Helical" evidence="1">
    <location>
        <begin position="59"/>
        <end position="78"/>
    </location>
</feature>
<name>A0ABW9J7I4_9SPHI</name>
<dbReference type="EMBL" id="SSHJ02000005">
    <property type="protein sequence ID" value="MFN0255222.1"/>
    <property type="molecule type" value="Genomic_DNA"/>
</dbReference>
<organism evidence="2 3">
    <name type="scientific">Pedobacter ureilyticus</name>
    <dbReference type="NCBI Taxonomy" id="1393051"/>
    <lineage>
        <taxon>Bacteria</taxon>
        <taxon>Pseudomonadati</taxon>
        <taxon>Bacteroidota</taxon>
        <taxon>Sphingobacteriia</taxon>
        <taxon>Sphingobacteriales</taxon>
        <taxon>Sphingobacteriaceae</taxon>
        <taxon>Pedobacter</taxon>
    </lineage>
</organism>
<proteinExistence type="predicted"/>
<keyword evidence="1" id="KW-1133">Transmembrane helix</keyword>
<sequence>MERDFFKQYIQEHKDAFESEALPPNMLGNILGNLKEREERKAQQELQILEAQKKRKLTYTWLAVACSLFLIAGAYLFVSQENQEIKESGSKMAINSPTVVEQPVIAENEKTPLVKSSIERSTRHLASYQPKADPHKEIYAGLRDSLSVASRLEAIIKINSLASLDNNLKTALCKTFDNDGNDNVRLAALEVLSKFSNDKYIHEQLMAGLSKQKDPVVQLELIKIMGNNSNPETTDKLIAMANNPFTVEAVKEQVYYALLTNNN</sequence>
<dbReference type="Proteomes" id="UP001517247">
    <property type="component" value="Unassembled WGS sequence"/>
</dbReference>
<reference evidence="2 3" key="1">
    <citation type="submission" date="2024-12" db="EMBL/GenBank/DDBJ databases">
        <authorList>
            <person name="Hu S."/>
        </authorList>
    </citation>
    <scope>NUCLEOTIDE SEQUENCE [LARGE SCALE GENOMIC DNA]</scope>
    <source>
        <strain evidence="2 3">THG-T11</strain>
    </source>
</reference>
<dbReference type="Gene3D" id="1.25.10.10">
    <property type="entry name" value="Leucine-rich Repeat Variant"/>
    <property type="match status" value="1"/>
</dbReference>
<keyword evidence="1" id="KW-0812">Transmembrane</keyword>
<evidence type="ECO:0000256" key="1">
    <source>
        <dbReference type="SAM" id="Phobius"/>
    </source>
</evidence>